<sequence length="200" mass="21735">MKNLKITGLFLLLLSLVTVNANAQDEDNKWAVGFGVNVVDISSASLSNIGDQVTDYVGVGDWNSLASLSRISLARYIDKGLTVDGAVAINTISKTPSGDYDDLAYYSVDFGARYDLNELVGDTAWFDPYVKFSVGGAWLDSESLGLVLSPTLGFNTWFNDNVGLNVESAYKTSTLGNDDSLVTSGYHFQHSISFILRFDE</sequence>
<dbReference type="RefSeq" id="WP_167182466.1">
    <property type="nucleotide sequence ID" value="NZ_JAASQL010000001.1"/>
</dbReference>
<accession>A0ABX0U4C7</accession>
<dbReference type="Proteomes" id="UP000745859">
    <property type="component" value="Unassembled WGS sequence"/>
</dbReference>
<evidence type="ECO:0000256" key="1">
    <source>
        <dbReference type="SAM" id="SignalP"/>
    </source>
</evidence>
<evidence type="ECO:0000313" key="3">
    <source>
        <dbReference type="Proteomes" id="UP000745859"/>
    </source>
</evidence>
<evidence type="ECO:0008006" key="4">
    <source>
        <dbReference type="Google" id="ProtNLM"/>
    </source>
</evidence>
<protein>
    <recommendedName>
        <fullName evidence="4">Outer membrane protein beta-barrel domain-containing protein</fullName>
    </recommendedName>
</protein>
<feature type="signal peptide" evidence="1">
    <location>
        <begin position="1"/>
        <end position="23"/>
    </location>
</feature>
<evidence type="ECO:0000313" key="2">
    <source>
        <dbReference type="EMBL" id="NIJ43723.1"/>
    </source>
</evidence>
<gene>
    <name evidence="2" type="ORF">FHR24_000162</name>
</gene>
<keyword evidence="3" id="KW-1185">Reference proteome</keyword>
<feature type="chain" id="PRO_5045971394" description="Outer membrane protein beta-barrel domain-containing protein" evidence="1">
    <location>
        <begin position="24"/>
        <end position="200"/>
    </location>
</feature>
<comment type="caution">
    <text evidence="2">The sequence shown here is derived from an EMBL/GenBank/DDBJ whole genome shotgun (WGS) entry which is preliminary data.</text>
</comment>
<dbReference type="Gene3D" id="2.40.160.20">
    <property type="match status" value="1"/>
</dbReference>
<reference evidence="2 3" key="1">
    <citation type="submission" date="2020-03" db="EMBL/GenBank/DDBJ databases">
        <title>Genomic Encyclopedia of Type Strains, Phase IV (KMG-IV): sequencing the most valuable type-strain genomes for metagenomic binning, comparative biology and taxonomic classification.</title>
        <authorList>
            <person name="Goeker M."/>
        </authorList>
    </citation>
    <scope>NUCLEOTIDE SEQUENCE [LARGE SCALE GENOMIC DNA]</scope>
    <source>
        <strain evidence="2 3">DSM 101599</strain>
    </source>
</reference>
<keyword evidence="1" id="KW-0732">Signal</keyword>
<name>A0ABX0U4C7_9FLAO</name>
<proteinExistence type="predicted"/>
<dbReference type="EMBL" id="JAASQL010000001">
    <property type="protein sequence ID" value="NIJ43723.1"/>
    <property type="molecule type" value="Genomic_DNA"/>
</dbReference>
<organism evidence="2 3">
    <name type="scientific">Wenyingzhuangia heitensis</name>
    <dbReference type="NCBI Taxonomy" id="1487859"/>
    <lineage>
        <taxon>Bacteria</taxon>
        <taxon>Pseudomonadati</taxon>
        <taxon>Bacteroidota</taxon>
        <taxon>Flavobacteriia</taxon>
        <taxon>Flavobacteriales</taxon>
        <taxon>Flavobacteriaceae</taxon>
        <taxon>Wenyingzhuangia</taxon>
    </lineage>
</organism>